<dbReference type="GO" id="GO:0031267">
    <property type="term" value="F:small GTPase binding"/>
    <property type="evidence" value="ECO:0007669"/>
    <property type="project" value="InterPro"/>
</dbReference>
<feature type="region of interest" description="Disordered" evidence="1">
    <location>
        <begin position="1"/>
        <end position="322"/>
    </location>
</feature>
<gene>
    <name evidence="3" type="ORF">N7532_008329</name>
</gene>
<dbReference type="RefSeq" id="XP_056471627.1">
    <property type="nucleotide sequence ID" value="XM_056620821.1"/>
</dbReference>
<feature type="compositionally biased region" description="Basic and acidic residues" evidence="1">
    <location>
        <begin position="272"/>
        <end position="284"/>
    </location>
</feature>
<dbReference type="InterPro" id="IPR011989">
    <property type="entry name" value="ARM-like"/>
</dbReference>
<feature type="compositionally biased region" description="Basic and acidic residues" evidence="1">
    <location>
        <begin position="397"/>
        <end position="414"/>
    </location>
</feature>
<reference evidence="3" key="2">
    <citation type="journal article" date="2023" name="IMA Fungus">
        <title>Comparative genomic study of the Penicillium genus elucidates a diverse pangenome and 15 lateral gene transfer events.</title>
        <authorList>
            <person name="Petersen C."/>
            <person name="Sorensen T."/>
            <person name="Nielsen M.R."/>
            <person name="Sondergaard T.E."/>
            <person name="Sorensen J.L."/>
            <person name="Fitzpatrick D.A."/>
            <person name="Frisvad J.C."/>
            <person name="Nielsen K.L."/>
        </authorList>
    </citation>
    <scope>NUCLEOTIDE SEQUENCE</scope>
    <source>
        <strain evidence="3">IBT 30761</strain>
    </source>
</reference>
<dbReference type="GO" id="GO:0003779">
    <property type="term" value="F:actin binding"/>
    <property type="evidence" value="ECO:0007669"/>
    <property type="project" value="InterPro"/>
</dbReference>
<dbReference type="GO" id="GO:0030036">
    <property type="term" value="P:actin cytoskeleton organization"/>
    <property type="evidence" value="ECO:0007669"/>
    <property type="project" value="InterPro"/>
</dbReference>
<dbReference type="SMART" id="SM01140">
    <property type="entry name" value="Drf_GBD"/>
    <property type="match status" value="1"/>
</dbReference>
<feature type="region of interest" description="Disordered" evidence="1">
    <location>
        <begin position="379"/>
        <end position="451"/>
    </location>
</feature>
<feature type="compositionally biased region" description="Polar residues" evidence="1">
    <location>
        <begin position="189"/>
        <end position="206"/>
    </location>
</feature>
<dbReference type="Proteomes" id="UP001149074">
    <property type="component" value="Unassembled WGS sequence"/>
</dbReference>
<protein>
    <submittedName>
        <fullName evidence="3">Diaphanous GTPase-binding</fullName>
    </submittedName>
</protein>
<dbReference type="InterPro" id="IPR016024">
    <property type="entry name" value="ARM-type_fold"/>
</dbReference>
<feature type="compositionally biased region" description="Basic and acidic residues" evidence="1">
    <location>
        <begin position="155"/>
        <end position="170"/>
    </location>
</feature>
<evidence type="ECO:0000256" key="1">
    <source>
        <dbReference type="SAM" id="MobiDB-lite"/>
    </source>
</evidence>
<keyword evidence="4" id="KW-1185">Reference proteome</keyword>
<dbReference type="AlphaFoldDB" id="A0A9W9EXJ3"/>
<evidence type="ECO:0000313" key="3">
    <source>
        <dbReference type="EMBL" id="KAJ5089645.1"/>
    </source>
</evidence>
<organism evidence="3 4">
    <name type="scientific">Penicillium argentinense</name>
    <dbReference type="NCBI Taxonomy" id="1131581"/>
    <lineage>
        <taxon>Eukaryota</taxon>
        <taxon>Fungi</taxon>
        <taxon>Dikarya</taxon>
        <taxon>Ascomycota</taxon>
        <taxon>Pezizomycotina</taxon>
        <taxon>Eurotiomycetes</taxon>
        <taxon>Eurotiomycetidae</taxon>
        <taxon>Eurotiales</taxon>
        <taxon>Aspergillaceae</taxon>
        <taxon>Penicillium</taxon>
    </lineage>
</organism>
<name>A0A9W9EXJ3_9EURO</name>
<feature type="domain" description="Formin GTPase-binding" evidence="2">
    <location>
        <begin position="339"/>
        <end position="615"/>
    </location>
</feature>
<comment type="caution">
    <text evidence="3">The sequence shown here is derived from an EMBL/GenBank/DDBJ whole genome shotgun (WGS) entry which is preliminary data.</text>
</comment>
<feature type="compositionally biased region" description="Low complexity" evidence="1">
    <location>
        <begin position="820"/>
        <end position="836"/>
    </location>
</feature>
<dbReference type="InterPro" id="IPR010473">
    <property type="entry name" value="GTPase-bd"/>
</dbReference>
<dbReference type="Gene3D" id="1.25.10.10">
    <property type="entry name" value="Leucine-rich Repeat Variant"/>
    <property type="match status" value="1"/>
</dbReference>
<accession>A0A9W9EXJ3</accession>
<sequence>MAPSTVGPQIFDDANRPPARSSVFRAIMSKPHKRNQSADDAMATSLPNKPPTSVPFPWTEGPAPGPGHLPLGEIVPNRDAGDNGMPAHKGGNKGSKTTLHKKTKSAVSLKSLRSYMGKDSKSDEANSVASDEMLPKKTKSTNSLSAILKRSQRGRKGDGSKQSRDKENRSPTELVDNMPSPVPSPVWPQSASLYNDSVTRSRQNSNADKRRSVADEVSLYTPKGYGPAQQRNFYDFHQPSLVRTNEGKPRPKSDCLQGNRKVKEYLGPLQREQSREGYAMEKVDTTSSRGHRLERSRKMSAPESPGSRTPQEQSSPKKLSRVQAAISAFNAKERDADVQKHLDSKDLESEFEKLLDARNIPHNMRDKMRSLDTNIKADFIQKDRTENGTPHSASTSESRRGRGQEAKDSQDRKSSRSRSRSRGFTFGRGSSSPGKKARPESGSSFHRPKSVDLSQPVGVYTTLSAAGSTASLTDAAAVDTAADPSDFVHYLREIQKPEMVEVGKIHKLRLLLRNETVAWVNGFIMEGGMDEIVQLIYRIMKMEWREDHEDTLLHEALLCLKALCTTSIALSHLTSIEGELFPSLLKMLFDEEKKGPSEFTTRGIIINLLFTQLSSTAPGEMPGNRARRILSYLRDPSPEDEKQPVSFIANIYQTRPYRVWCKEVSNVTKEVFWIFLHHLNVIPLPKSGSGSTMEDPFTEKKTEPDSSSYYTRHFPPPRPPVPAAPYVGGVEWDATNYLAAHLDLLNGLIASLPTIDERNQVRGELRASGFEKVMGGSLRTCKEKFYSSVHECLRTWVAAAVEDGWPYIAVREGPPRAGEPGSPTKSPKKAPGSPKKGILEEKPPKLELALDLPESRPSAGLGTPSSDLRSWL</sequence>
<dbReference type="OrthoDB" id="2155261at2759"/>
<dbReference type="GeneID" id="81359800"/>
<feature type="compositionally biased region" description="Polar residues" evidence="1">
    <location>
        <begin position="306"/>
        <end position="317"/>
    </location>
</feature>
<reference evidence="3" key="1">
    <citation type="submission" date="2022-11" db="EMBL/GenBank/DDBJ databases">
        <authorList>
            <person name="Petersen C."/>
        </authorList>
    </citation>
    <scope>NUCLEOTIDE SEQUENCE</scope>
    <source>
        <strain evidence="3">IBT 30761</strain>
    </source>
</reference>
<feature type="compositionally biased region" description="Polar residues" evidence="1">
    <location>
        <begin position="863"/>
        <end position="872"/>
    </location>
</feature>
<dbReference type="SUPFAM" id="SSF48371">
    <property type="entry name" value="ARM repeat"/>
    <property type="match status" value="1"/>
</dbReference>
<dbReference type="EMBL" id="JAPQKI010000009">
    <property type="protein sequence ID" value="KAJ5089645.1"/>
    <property type="molecule type" value="Genomic_DNA"/>
</dbReference>
<feature type="region of interest" description="Disordered" evidence="1">
    <location>
        <begin position="688"/>
        <end position="716"/>
    </location>
</feature>
<feature type="region of interest" description="Disordered" evidence="1">
    <location>
        <begin position="812"/>
        <end position="872"/>
    </location>
</feature>
<feature type="compositionally biased region" description="Low complexity" evidence="1">
    <location>
        <begin position="422"/>
        <end position="432"/>
    </location>
</feature>
<feature type="compositionally biased region" description="Polar residues" evidence="1">
    <location>
        <begin position="387"/>
        <end position="396"/>
    </location>
</feature>
<proteinExistence type="predicted"/>
<evidence type="ECO:0000313" key="4">
    <source>
        <dbReference type="Proteomes" id="UP001149074"/>
    </source>
</evidence>
<evidence type="ECO:0000259" key="2">
    <source>
        <dbReference type="SMART" id="SM01140"/>
    </source>
</evidence>